<dbReference type="Gene3D" id="2.40.10.10">
    <property type="entry name" value="Trypsin-like serine proteases"/>
    <property type="match status" value="2"/>
</dbReference>
<dbReference type="STRING" id="7739.C3YQH0"/>
<organism>
    <name type="scientific">Branchiostoma floridae</name>
    <name type="common">Florida lancelet</name>
    <name type="synonym">Amphioxus</name>
    <dbReference type="NCBI Taxonomy" id="7739"/>
    <lineage>
        <taxon>Eukaryota</taxon>
        <taxon>Metazoa</taxon>
        <taxon>Chordata</taxon>
        <taxon>Cephalochordata</taxon>
        <taxon>Leptocardii</taxon>
        <taxon>Amphioxiformes</taxon>
        <taxon>Branchiostomatidae</taxon>
        <taxon>Branchiostoma</taxon>
    </lineage>
</organism>
<evidence type="ECO:0000259" key="10">
    <source>
        <dbReference type="PROSITE" id="PS50240"/>
    </source>
</evidence>
<dbReference type="GO" id="GO:0006508">
    <property type="term" value="P:proteolysis"/>
    <property type="evidence" value="ECO:0007669"/>
    <property type="project" value="UniProtKB-KW"/>
</dbReference>
<keyword evidence="7" id="KW-1015">Disulfide bond</keyword>
<dbReference type="CDD" id="cd00190">
    <property type="entry name" value="Tryp_SPc"/>
    <property type="match status" value="1"/>
</dbReference>
<dbReference type="SUPFAM" id="SSF50494">
    <property type="entry name" value="Trypsin-like serine proteases"/>
    <property type="match status" value="1"/>
</dbReference>
<dbReference type="EMBL" id="GG666542">
    <property type="protein sequence ID" value="EEN57500.1"/>
    <property type="molecule type" value="Genomic_DNA"/>
</dbReference>
<dbReference type="PROSITE" id="PS50240">
    <property type="entry name" value="TRYPSIN_DOM"/>
    <property type="match status" value="1"/>
</dbReference>
<keyword evidence="5 9" id="KW-0378">Hydrolase</keyword>
<reference evidence="11" key="1">
    <citation type="journal article" date="2008" name="Nature">
        <title>The amphioxus genome and the evolution of the chordate karyotype.</title>
        <authorList>
            <consortium name="US DOE Joint Genome Institute (JGI-PGF)"/>
            <person name="Putnam N.H."/>
            <person name="Butts T."/>
            <person name="Ferrier D.E.K."/>
            <person name="Furlong R.F."/>
            <person name="Hellsten U."/>
            <person name="Kawashima T."/>
            <person name="Robinson-Rechavi M."/>
            <person name="Shoguchi E."/>
            <person name="Terry A."/>
            <person name="Yu J.-K."/>
            <person name="Benito-Gutierrez E.L."/>
            <person name="Dubchak I."/>
            <person name="Garcia-Fernandez J."/>
            <person name="Gibson-Brown J.J."/>
            <person name="Grigoriev I.V."/>
            <person name="Horton A.C."/>
            <person name="de Jong P.J."/>
            <person name="Jurka J."/>
            <person name="Kapitonov V.V."/>
            <person name="Kohara Y."/>
            <person name="Kuroki Y."/>
            <person name="Lindquist E."/>
            <person name="Lucas S."/>
            <person name="Osoegawa K."/>
            <person name="Pennacchio L.A."/>
            <person name="Salamov A.A."/>
            <person name="Satou Y."/>
            <person name="Sauka-Spengler T."/>
            <person name="Schmutz J."/>
            <person name="Shin-I T."/>
            <person name="Toyoda A."/>
            <person name="Bronner-Fraser M."/>
            <person name="Fujiyama A."/>
            <person name="Holland L.Z."/>
            <person name="Holland P.W.H."/>
            <person name="Satoh N."/>
            <person name="Rokhsar D.S."/>
        </authorList>
    </citation>
    <scope>NUCLEOTIDE SEQUENCE [LARGE SCALE GENOMIC DNA]</scope>
    <source>
        <strain evidence="11">S238N-H82</strain>
        <tissue evidence="11">Testes</tissue>
    </source>
</reference>
<evidence type="ECO:0000256" key="8">
    <source>
        <dbReference type="ARBA" id="ARBA00023180"/>
    </source>
</evidence>
<dbReference type="InterPro" id="IPR043504">
    <property type="entry name" value="Peptidase_S1_PA_chymotrypsin"/>
</dbReference>
<dbReference type="GO" id="GO:0005509">
    <property type="term" value="F:calcium ion binding"/>
    <property type="evidence" value="ECO:0007669"/>
    <property type="project" value="InterPro"/>
</dbReference>
<dbReference type="FunFam" id="2.40.10.10:FF:000120">
    <property type="entry name" value="Putative serine protease"/>
    <property type="match status" value="1"/>
</dbReference>
<dbReference type="PANTHER" id="PTHR24278">
    <property type="entry name" value="COAGULATION FACTOR"/>
    <property type="match status" value="1"/>
</dbReference>
<dbReference type="InterPro" id="IPR003966">
    <property type="entry name" value="Prothrombin/thrombin"/>
</dbReference>
<evidence type="ECO:0000256" key="9">
    <source>
        <dbReference type="RuleBase" id="RU363034"/>
    </source>
</evidence>
<dbReference type="PROSITE" id="PS00135">
    <property type="entry name" value="TRYPSIN_SER"/>
    <property type="match status" value="1"/>
</dbReference>
<keyword evidence="3 9" id="KW-0645">Protease</keyword>
<proteinExistence type="predicted"/>
<dbReference type="InterPro" id="IPR001314">
    <property type="entry name" value="Peptidase_S1A"/>
</dbReference>
<evidence type="ECO:0000256" key="4">
    <source>
        <dbReference type="ARBA" id="ARBA00022729"/>
    </source>
</evidence>
<dbReference type="InParanoid" id="C3YQH0"/>
<evidence type="ECO:0000313" key="11">
    <source>
        <dbReference type="EMBL" id="EEN57500.1"/>
    </source>
</evidence>
<keyword evidence="8" id="KW-0325">Glycoprotein</keyword>
<dbReference type="eggNOG" id="ENOG502QVH5">
    <property type="taxonomic scope" value="Eukaryota"/>
</dbReference>
<keyword evidence="2" id="KW-0964">Secreted</keyword>
<dbReference type="PROSITE" id="PS00134">
    <property type="entry name" value="TRYPSIN_HIS"/>
    <property type="match status" value="1"/>
</dbReference>
<dbReference type="InterPro" id="IPR001254">
    <property type="entry name" value="Trypsin_dom"/>
</dbReference>
<feature type="domain" description="Peptidase S1" evidence="10">
    <location>
        <begin position="1"/>
        <end position="220"/>
    </location>
</feature>
<keyword evidence="6 9" id="KW-0720">Serine protease</keyword>
<dbReference type="InterPro" id="IPR009003">
    <property type="entry name" value="Peptidase_S1_PA"/>
</dbReference>
<sequence length="227" mass="25199">MFRFFCSGSLLNSRWVITAAHCIREAKVGKDDFIVRLGRHTTNRVEQTESSYMVEEIVLHPDFNGDTYESDIALLKLSGPEVTFTEHILPICLPEVLDARRLLRSGQMGTVTGWGATGDGEPHSTTLMQVNLPVVSLRRCRLAHPQYAKDISKNMFCAGRRTGGRDACEGDSGGPFAADNDGRWVLLGIVSWGDGCAQPGKYGVYTRVHYFRDWIVTNIEKPGKTCS</sequence>
<evidence type="ECO:0000256" key="1">
    <source>
        <dbReference type="ARBA" id="ARBA00004613"/>
    </source>
</evidence>
<dbReference type="GO" id="GO:0004252">
    <property type="term" value="F:serine-type endopeptidase activity"/>
    <property type="evidence" value="ECO:0007669"/>
    <property type="project" value="InterPro"/>
</dbReference>
<dbReference type="GO" id="GO:0005576">
    <property type="term" value="C:extracellular region"/>
    <property type="evidence" value="ECO:0007669"/>
    <property type="project" value="UniProtKB-SubCell"/>
</dbReference>
<evidence type="ECO:0000256" key="5">
    <source>
        <dbReference type="ARBA" id="ARBA00022801"/>
    </source>
</evidence>
<evidence type="ECO:0000256" key="2">
    <source>
        <dbReference type="ARBA" id="ARBA00022525"/>
    </source>
</evidence>
<dbReference type="AlphaFoldDB" id="C3YQH0"/>
<protein>
    <recommendedName>
        <fullName evidence="10">Peptidase S1 domain-containing protein</fullName>
    </recommendedName>
</protein>
<dbReference type="MEROPS" id="S01.B42"/>
<comment type="subcellular location">
    <subcellularLocation>
        <location evidence="1">Secreted</location>
    </subcellularLocation>
</comment>
<dbReference type="InterPro" id="IPR050442">
    <property type="entry name" value="Peptidase_S1_coag_factors"/>
</dbReference>
<dbReference type="PRINTS" id="PR00722">
    <property type="entry name" value="CHYMOTRYPSIN"/>
</dbReference>
<dbReference type="InterPro" id="IPR018114">
    <property type="entry name" value="TRYPSIN_HIS"/>
</dbReference>
<dbReference type="SMART" id="SM00020">
    <property type="entry name" value="Tryp_SPc"/>
    <property type="match status" value="1"/>
</dbReference>
<evidence type="ECO:0000256" key="6">
    <source>
        <dbReference type="ARBA" id="ARBA00022825"/>
    </source>
</evidence>
<dbReference type="InterPro" id="IPR033116">
    <property type="entry name" value="TRYPSIN_SER"/>
</dbReference>
<keyword evidence="4" id="KW-0732">Signal</keyword>
<accession>C3YQH0</accession>
<evidence type="ECO:0000256" key="7">
    <source>
        <dbReference type="ARBA" id="ARBA00023157"/>
    </source>
</evidence>
<dbReference type="PRINTS" id="PR01505">
    <property type="entry name" value="PROTHROMBIN"/>
</dbReference>
<dbReference type="Pfam" id="PF00089">
    <property type="entry name" value="Trypsin"/>
    <property type="match status" value="1"/>
</dbReference>
<evidence type="ECO:0000256" key="3">
    <source>
        <dbReference type="ARBA" id="ARBA00022670"/>
    </source>
</evidence>
<dbReference type="PANTHER" id="PTHR24278:SF19">
    <property type="entry name" value="EGF-LIKE DOMAIN-CONTAINING PROTEIN"/>
    <property type="match status" value="1"/>
</dbReference>
<name>C3YQH0_BRAFL</name>
<gene>
    <name evidence="11" type="ORF">BRAFLDRAFT_241809</name>
</gene>